<dbReference type="InterPro" id="IPR009050">
    <property type="entry name" value="Globin-like_sf"/>
</dbReference>
<dbReference type="AlphaFoldDB" id="A0A1I0NBZ9"/>
<sequence length="145" mass="16362">MAQTASKPNPLRLFDITPDQIDRVLAEFYAQIRRHPQLGPVFNGHVGTTDAEWAAHIALISRFWRGAILREPGYDGNPMRAHMQAGDVKPAHFNPWLDLFEEVTNELLPPNTARAWIMLAHRIGRGLRMGVEDLSQPAQHVPKLS</sequence>
<organism evidence="1 2">
    <name type="scientific">Aliiroseovarius sediminilitoris</name>
    <dbReference type="NCBI Taxonomy" id="1173584"/>
    <lineage>
        <taxon>Bacteria</taxon>
        <taxon>Pseudomonadati</taxon>
        <taxon>Pseudomonadota</taxon>
        <taxon>Alphaproteobacteria</taxon>
        <taxon>Rhodobacterales</taxon>
        <taxon>Paracoccaceae</taxon>
        <taxon>Aliiroseovarius</taxon>
    </lineage>
</organism>
<dbReference type="SUPFAM" id="SSF46458">
    <property type="entry name" value="Globin-like"/>
    <property type="match status" value="1"/>
</dbReference>
<dbReference type="InterPro" id="IPR012292">
    <property type="entry name" value="Globin/Proto"/>
</dbReference>
<accession>A0A1I0NBZ9</accession>
<dbReference type="OrthoDB" id="25954at2"/>
<evidence type="ECO:0000313" key="2">
    <source>
        <dbReference type="Proteomes" id="UP000199650"/>
    </source>
</evidence>
<dbReference type="Gene3D" id="1.10.490.10">
    <property type="entry name" value="Globins"/>
    <property type="match status" value="1"/>
</dbReference>
<dbReference type="GO" id="GO:0020037">
    <property type="term" value="F:heme binding"/>
    <property type="evidence" value="ECO:0007669"/>
    <property type="project" value="InterPro"/>
</dbReference>
<reference evidence="1 2" key="1">
    <citation type="submission" date="2016-10" db="EMBL/GenBank/DDBJ databases">
        <authorList>
            <person name="de Groot N.N."/>
        </authorList>
    </citation>
    <scope>NUCLEOTIDE SEQUENCE [LARGE SCALE GENOMIC DNA]</scope>
    <source>
        <strain evidence="1 2">DSM 29439</strain>
    </source>
</reference>
<dbReference type="Proteomes" id="UP000199650">
    <property type="component" value="Unassembled WGS sequence"/>
</dbReference>
<evidence type="ECO:0000313" key="1">
    <source>
        <dbReference type="EMBL" id="SEV98116.1"/>
    </source>
</evidence>
<dbReference type="CDD" id="cd08916">
    <property type="entry name" value="TrHb3_P"/>
    <property type="match status" value="1"/>
</dbReference>
<gene>
    <name evidence="1" type="ORF">SAMN05444851_0669</name>
</gene>
<proteinExistence type="predicted"/>
<protein>
    <submittedName>
        <fullName evidence="1">Hemoglobin</fullName>
    </submittedName>
</protein>
<dbReference type="RefSeq" id="WP_091428269.1">
    <property type="nucleotide sequence ID" value="NZ_FOJB01000001.1"/>
</dbReference>
<dbReference type="EMBL" id="FOJB01000001">
    <property type="protein sequence ID" value="SEV98116.1"/>
    <property type="molecule type" value="Genomic_DNA"/>
</dbReference>
<keyword evidence="2" id="KW-1185">Reference proteome</keyword>
<dbReference type="STRING" id="1173584.SAMN05444851_0669"/>
<dbReference type="GO" id="GO:0019825">
    <property type="term" value="F:oxygen binding"/>
    <property type="evidence" value="ECO:0007669"/>
    <property type="project" value="InterPro"/>
</dbReference>
<name>A0A1I0NBZ9_9RHOB</name>